<keyword evidence="8" id="KW-1185">Reference proteome</keyword>
<feature type="transmembrane region" description="Helical" evidence="5">
    <location>
        <begin position="337"/>
        <end position="357"/>
    </location>
</feature>
<keyword evidence="2 5" id="KW-0812">Transmembrane</keyword>
<dbReference type="PANTHER" id="PTHR11360">
    <property type="entry name" value="MONOCARBOXYLATE TRANSPORTER"/>
    <property type="match status" value="1"/>
</dbReference>
<dbReference type="SUPFAM" id="SSF103473">
    <property type="entry name" value="MFS general substrate transporter"/>
    <property type="match status" value="1"/>
</dbReference>
<dbReference type="PROSITE" id="PS50850">
    <property type="entry name" value="MFS"/>
    <property type="match status" value="1"/>
</dbReference>
<evidence type="ECO:0000256" key="4">
    <source>
        <dbReference type="ARBA" id="ARBA00023136"/>
    </source>
</evidence>
<feature type="transmembrane region" description="Helical" evidence="5">
    <location>
        <begin position="139"/>
        <end position="159"/>
    </location>
</feature>
<evidence type="ECO:0000256" key="1">
    <source>
        <dbReference type="ARBA" id="ARBA00004651"/>
    </source>
</evidence>
<dbReference type="InterPro" id="IPR036259">
    <property type="entry name" value="MFS_trans_sf"/>
</dbReference>
<dbReference type="InterPro" id="IPR020846">
    <property type="entry name" value="MFS_dom"/>
</dbReference>
<reference evidence="7 8" key="1">
    <citation type="submission" date="2020-08" db="EMBL/GenBank/DDBJ databases">
        <title>Sequencing the genomes of 1000 actinobacteria strains.</title>
        <authorList>
            <person name="Klenk H.-P."/>
        </authorList>
    </citation>
    <scope>NUCLEOTIDE SEQUENCE [LARGE SCALE GENOMIC DNA]</scope>
    <source>
        <strain evidence="7 8">DSM 45584</strain>
    </source>
</reference>
<dbReference type="GO" id="GO:0022857">
    <property type="term" value="F:transmembrane transporter activity"/>
    <property type="evidence" value="ECO:0007669"/>
    <property type="project" value="InterPro"/>
</dbReference>
<dbReference type="PANTHER" id="PTHR11360:SF290">
    <property type="entry name" value="MONOCARBOXYLATE MFS PERMEASE"/>
    <property type="match status" value="1"/>
</dbReference>
<feature type="transmembrane region" description="Helical" evidence="5">
    <location>
        <begin position="52"/>
        <end position="71"/>
    </location>
</feature>
<feature type="transmembrane region" description="Helical" evidence="5">
    <location>
        <begin position="78"/>
        <end position="97"/>
    </location>
</feature>
<feature type="transmembrane region" description="Helical" evidence="5">
    <location>
        <begin position="12"/>
        <end position="37"/>
    </location>
</feature>
<feature type="domain" description="Major facilitator superfamily (MFS) profile" evidence="6">
    <location>
        <begin position="9"/>
        <end position="393"/>
    </location>
</feature>
<protein>
    <submittedName>
        <fullName evidence="7">MFS family permease</fullName>
    </submittedName>
</protein>
<dbReference type="InterPro" id="IPR011701">
    <property type="entry name" value="MFS"/>
</dbReference>
<comment type="subcellular location">
    <subcellularLocation>
        <location evidence="1">Cell membrane</location>
        <topology evidence="1">Multi-pass membrane protein</topology>
    </subcellularLocation>
</comment>
<feature type="transmembrane region" description="Helical" evidence="5">
    <location>
        <begin position="103"/>
        <end position="127"/>
    </location>
</feature>
<feature type="transmembrane region" description="Helical" evidence="5">
    <location>
        <begin position="304"/>
        <end position="325"/>
    </location>
</feature>
<comment type="caution">
    <text evidence="7">The sequence shown here is derived from an EMBL/GenBank/DDBJ whole genome shotgun (WGS) entry which is preliminary data.</text>
</comment>
<feature type="transmembrane region" description="Helical" evidence="5">
    <location>
        <begin position="245"/>
        <end position="267"/>
    </location>
</feature>
<feature type="transmembrane region" description="Helical" evidence="5">
    <location>
        <begin position="369"/>
        <end position="389"/>
    </location>
</feature>
<evidence type="ECO:0000256" key="3">
    <source>
        <dbReference type="ARBA" id="ARBA00022989"/>
    </source>
</evidence>
<dbReference type="InterPro" id="IPR050327">
    <property type="entry name" value="Proton-linked_MCT"/>
</dbReference>
<evidence type="ECO:0000313" key="8">
    <source>
        <dbReference type="Proteomes" id="UP000584374"/>
    </source>
</evidence>
<keyword evidence="4 5" id="KW-0472">Membrane</keyword>
<keyword evidence="3 5" id="KW-1133">Transmembrane helix</keyword>
<dbReference type="Gene3D" id="1.20.1250.20">
    <property type="entry name" value="MFS general substrate transporter like domains"/>
    <property type="match status" value="2"/>
</dbReference>
<evidence type="ECO:0000313" key="7">
    <source>
        <dbReference type="EMBL" id="MBB5157842.1"/>
    </source>
</evidence>
<organism evidence="7 8">
    <name type="scientific">Saccharopolyspora phatthalungensis</name>
    <dbReference type="NCBI Taxonomy" id="664693"/>
    <lineage>
        <taxon>Bacteria</taxon>
        <taxon>Bacillati</taxon>
        <taxon>Actinomycetota</taxon>
        <taxon>Actinomycetes</taxon>
        <taxon>Pseudonocardiales</taxon>
        <taxon>Pseudonocardiaceae</taxon>
        <taxon>Saccharopolyspora</taxon>
    </lineage>
</organism>
<feature type="transmembrane region" description="Helical" evidence="5">
    <location>
        <begin position="165"/>
        <end position="183"/>
    </location>
</feature>
<name>A0A840Q5Q9_9PSEU</name>
<accession>A0A840Q5Q9</accession>
<gene>
    <name evidence="7" type="ORF">BJ970_005376</name>
</gene>
<evidence type="ECO:0000256" key="5">
    <source>
        <dbReference type="SAM" id="Phobius"/>
    </source>
</evidence>
<dbReference type="RefSeq" id="WP_184728696.1">
    <property type="nucleotide sequence ID" value="NZ_JACHIW010000001.1"/>
</dbReference>
<dbReference type="AlphaFoldDB" id="A0A840Q5Q9"/>
<dbReference type="Pfam" id="PF07690">
    <property type="entry name" value="MFS_1"/>
    <property type="match status" value="1"/>
</dbReference>
<evidence type="ECO:0000256" key="2">
    <source>
        <dbReference type="ARBA" id="ARBA00022692"/>
    </source>
</evidence>
<feature type="transmembrane region" description="Helical" evidence="5">
    <location>
        <begin position="279"/>
        <end position="298"/>
    </location>
</feature>
<sequence length="407" mass="41843">MHVTAVWHRWRTALLAGLVLGVVFGVVEGFSIFYSAFVVDLGLDRADASGMYAFYLLTSVLAAPPGARLVACFGPRRVIAAAFPVFAAAVAACALLSSLWQFYAIYVLVLAATTTLLVVASQVLISASYDRDRGKATGIAYACLGVGDFLLFTVLGFVVEQAGWRVGYLAGGALGLAGALVFLRASRGLGGPAPALPAEKPVEPRPRRPLGNPVLWLACTAALAASVTDFFTFQTVVPYLTSQGWGTSLSGFMLGLAGLSYAAGQLAGGAISDRWSRELVAVGSAALFLAGLVVLWLLPGPLLLTGAVVLLGLSVGCTIGCRVAAVGDLFAGPTLSAATGTVHIASAIGSAFATWFGGLSYSLTGHYGWSFAVAGGFACLWVVALVLAAPRRARRALPATPEPLAAG</sequence>
<evidence type="ECO:0000259" key="6">
    <source>
        <dbReference type="PROSITE" id="PS50850"/>
    </source>
</evidence>
<dbReference type="Proteomes" id="UP000584374">
    <property type="component" value="Unassembled WGS sequence"/>
</dbReference>
<dbReference type="GO" id="GO:0005886">
    <property type="term" value="C:plasma membrane"/>
    <property type="evidence" value="ECO:0007669"/>
    <property type="project" value="UniProtKB-SubCell"/>
</dbReference>
<feature type="transmembrane region" description="Helical" evidence="5">
    <location>
        <begin position="214"/>
        <end position="233"/>
    </location>
</feature>
<dbReference type="EMBL" id="JACHIW010000001">
    <property type="protein sequence ID" value="MBB5157842.1"/>
    <property type="molecule type" value="Genomic_DNA"/>
</dbReference>
<proteinExistence type="predicted"/>